<dbReference type="PANTHER" id="PTHR21443:SF0">
    <property type="entry name" value="CONSERVED OLIGOMERIC GOLGI COMPLEX SUBUNIT 7"/>
    <property type="match status" value="1"/>
</dbReference>
<keyword evidence="5" id="KW-0653">Protein transport</keyword>
<name>A0A0N5D285_THECL</name>
<evidence type="ECO:0000313" key="9">
    <source>
        <dbReference type="EMBL" id="VDN04382.1"/>
    </source>
</evidence>
<keyword evidence="6" id="KW-0333">Golgi apparatus</keyword>
<dbReference type="GO" id="GO:0017119">
    <property type="term" value="C:Golgi transport complex"/>
    <property type="evidence" value="ECO:0007669"/>
    <property type="project" value="InterPro"/>
</dbReference>
<dbReference type="OMA" id="VFLSWYS"/>
<evidence type="ECO:0000256" key="5">
    <source>
        <dbReference type="ARBA" id="ARBA00022927"/>
    </source>
</evidence>
<dbReference type="GO" id="GO:0006886">
    <property type="term" value="P:intracellular protein transport"/>
    <property type="evidence" value="ECO:0007669"/>
    <property type="project" value="InterPro"/>
</dbReference>
<reference evidence="11" key="1">
    <citation type="submission" date="2017-02" db="UniProtKB">
        <authorList>
            <consortium name="WormBaseParasite"/>
        </authorList>
    </citation>
    <scope>IDENTIFICATION</scope>
</reference>
<evidence type="ECO:0000256" key="6">
    <source>
        <dbReference type="ARBA" id="ARBA00023034"/>
    </source>
</evidence>
<dbReference type="Pfam" id="PF10191">
    <property type="entry name" value="COG7"/>
    <property type="match status" value="1"/>
</dbReference>
<reference evidence="9 10" key="2">
    <citation type="submission" date="2018-11" db="EMBL/GenBank/DDBJ databases">
        <authorList>
            <consortium name="Pathogen Informatics"/>
        </authorList>
    </citation>
    <scope>NUCLEOTIDE SEQUENCE [LARGE SCALE GENOMIC DNA]</scope>
</reference>
<evidence type="ECO:0000256" key="1">
    <source>
        <dbReference type="ARBA" id="ARBA00004395"/>
    </source>
</evidence>
<dbReference type="GO" id="GO:0007030">
    <property type="term" value="P:Golgi organization"/>
    <property type="evidence" value="ECO:0007669"/>
    <property type="project" value="TreeGrafter"/>
</dbReference>
<evidence type="ECO:0000256" key="4">
    <source>
        <dbReference type="ARBA" id="ARBA00022448"/>
    </source>
</evidence>
<dbReference type="AlphaFoldDB" id="A0A0N5D285"/>
<protein>
    <recommendedName>
        <fullName evidence="3">Conserved oligomeric Golgi complex subunit 7</fullName>
    </recommendedName>
    <alternativeName>
        <fullName evidence="8">Component of oligomeric Golgi complex 7</fullName>
    </alternativeName>
</protein>
<organism evidence="11">
    <name type="scientific">Thelazia callipaeda</name>
    <name type="common">Oriental eyeworm</name>
    <name type="synonym">Parasitic nematode</name>
    <dbReference type="NCBI Taxonomy" id="103827"/>
    <lineage>
        <taxon>Eukaryota</taxon>
        <taxon>Metazoa</taxon>
        <taxon>Ecdysozoa</taxon>
        <taxon>Nematoda</taxon>
        <taxon>Chromadorea</taxon>
        <taxon>Rhabditida</taxon>
        <taxon>Spirurina</taxon>
        <taxon>Spiruromorpha</taxon>
        <taxon>Thelazioidea</taxon>
        <taxon>Thelaziidae</taxon>
        <taxon>Thelazia</taxon>
    </lineage>
</organism>
<evidence type="ECO:0000313" key="10">
    <source>
        <dbReference type="Proteomes" id="UP000276776"/>
    </source>
</evidence>
<gene>
    <name evidence="9" type="ORF">TCLT_LOCUS6973</name>
</gene>
<accession>A0A0N5D285</accession>
<evidence type="ECO:0000256" key="8">
    <source>
        <dbReference type="ARBA" id="ARBA00031345"/>
    </source>
</evidence>
<dbReference type="STRING" id="103827.A0A0N5D285"/>
<keyword evidence="7" id="KW-0472">Membrane</keyword>
<evidence type="ECO:0000313" key="11">
    <source>
        <dbReference type="WBParaSite" id="TCLT_0000698401-mRNA-1"/>
    </source>
</evidence>
<keyword evidence="10" id="KW-1185">Reference proteome</keyword>
<evidence type="ECO:0000256" key="3">
    <source>
        <dbReference type="ARBA" id="ARBA00020984"/>
    </source>
</evidence>
<proteinExistence type="inferred from homology"/>
<dbReference type="PANTHER" id="PTHR21443">
    <property type="entry name" value="CONSERVED OLIGOMERIC GOLGI COMPLEX COMPONENT 7"/>
    <property type="match status" value="1"/>
</dbReference>
<dbReference type="WBParaSite" id="TCLT_0000698401-mRNA-1">
    <property type="protein sequence ID" value="TCLT_0000698401-mRNA-1"/>
    <property type="gene ID" value="TCLT_0000698401"/>
</dbReference>
<comment type="subcellular location">
    <subcellularLocation>
        <location evidence="1">Golgi apparatus membrane</location>
        <topology evidence="1">Peripheral membrane protein</topology>
    </subcellularLocation>
</comment>
<comment type="similarity">
    <text evidence="2">Belongs to the COG7 family.</text>
</comment>
<dbReference type="InterPro" id="IPR019335">
    <property type="entry name" value="COG7"/>
</dbReference>
<dbReference type="GO" id="GO:0006890">
    <property type="term" value="P:retrograde vesicle-mediated transport, Golgi to endoplasmic reticulum"/>
    <property type="evidence" value="ECO:0007669"/>
    <property type="project" value="TreeGrafter"/>
</dbReference>
<sequence length="685" mass="77055">MSETFLIEVPTFSEPWDTANLVDWINSRTEPVKSLLEAVDIEIKEEQSFLDKTKDEIERTKNDESCLDECVQSCVELRERLKMVVDAHAKEQLVKEFDAIAVYDKADGRAADLIKILMARRAWKENALVIENLNGSEPAPENVVFGLQKAYECLSQFRDIPEQAKFLEKAKDIFLSWYSTRVVLAIQSENPVDGLLSVKEKYKMLQRNEDFDSVIKHYVRGENKVEFHVVDNLSNLFLDTRVAIISSYSRLLDGWAEKVLDSPNAFLSNALSESILIQKAEIKSACTNTIGKTLEHDSSGSQTLKMIFEFRSVMSQYASHSTDDEYITECIVQFGELLLSCVTDEYTKLATSFLANCSNIAMSSSSSDPSQTPASLEQLSNSFSQLIQESCYLIQMVKGTFNNIAVIFLIPAYRVMYENVVSVLTKFYKTHMDGNNVKEEDILRLVSTTGQLLNWIENDKQQLKDMLEQLGIVDKDIVINRLSQKLCSEISNFRSKLSSKVEGDISLAKARSEIRKMNKRFIVRAVEVLSRTLITDMENGLRSIVSGDDKKSTEISESMKVLPFGTSPNEFVTAAGVSLLSLAHQLSAYAQDSCMASAITFASKMDAVDDIPSWWIGKCAAAVQECFVDTVGDINAHSSSVCRQLSIDYTYLADVFEDLGTKKISDFVEMRQTFVDCGYLECTKQ</sequence>
<keyword evidence="4" id="KW-0813">Transport</keyword>
<dbReference type="EMBL" id="UYYF01004462">
    <property type="protein sequence ID" value="VDN04382.1"/>
    <property type="molecule type" value="Genomic_DNA"/>
</dbReference>
<evidence type="ECO:0000256" key="7">
    <source>
        <dbReference type="ARBA" id="ARBA00023136"/>
    </source>
</evidence>
<dbReference type="GO" id="GO:0000139">
    <property type="term" value="C:Golgi membrane"/>
    <property type="evidence" value="ECO:0007669"/>
    <property type="project" value="UniProtKB-SubCell"/>
</dbReference>
<evidence type="ECO:0000256" key="2">
    <source>
        <dbReference type="ARBA" id="ARBA00005831"/>
    </source>
</evidence>
<dbReference type="OrthoDB" id="245173at2759"/>
<dbReference type="Proteomes" id="UP000276776">
    <property type="component" value="Unassembled WGS sequence"/>
</dbReference>